<keyword evidence="2" id="KW-0812">Transmembrane</keyword>
<evidence type="ECO:0000256" key="1">
    <source>
        <dbReference type="SAM" id="Coils"/>
    </source>
</evidence>
<comment type="caution">
    <text evidence="3">The sequence shown here is derived from an EMBL/GenBank/DDBJ whole genome shotgun (WGS) entry which is preliminary data.</text>
</comment>
<keyword evidence="2" id="KW-1133">Transmembrane helix</keyword>
<name>A0ABT5FBH9_9GAMM</name>
<evidence type="ECO:0000313" key="3">
    <source>
        <dbReference type="EMBL" id="MDC2888499.1"/>
    </source>
</evidence>
<keyword evidence="1" id="KW-0175">Coiled coil</keyword>
<sequence>MDVKHISFLVVGLIVGSLATFSYVEQRTETTTAHDQQQSDTSDFNQVETTEADRYRGIVALQDNRTSEDIDQVLQLEEQIKLLQQELESVRLENDDLKQSSMILAEEVDHGGKQLGDVAVRISELESENRRLQRELGQFAESDITNEQMTALVEEPFSNFLLGFRGKQRDEVYDFLTSRKIMNGVMTLSY</sequence>
<evidence type="ECO:0000256" key="2">
    <source>
        <dbReference type="SAM" id="Phobius"/>
    </source>
</evidence>
<feature type="coiled-coil region" evidence="1">
    <location>
        <begin position="73"/>
        <end position="142"/>
    </location>
</feature>
<organism evidence="3 4">
    <name type="scientific">Psychrosphaera algicola</name>
    <dbReference type="NCBI Taxonomy" id="3023714"/>
    <lineage>
        <taxon>Bacteria</taxon>
        <taxon>Pseudomonadati</taxon>
        <taxon>Pseudomonadota</taxon>
        <taxon>Gammaproteobacteria</taxon>
        <taxon>Alteromonadales</taxon>
        <taxon>Pseudoalteromonadaceae</taxon>
        <taxon>Psychrosphaera</taxon>
    </lineage>
</organism>
<evidence type="ECO:0000313" key="4">
    <source>
        <dbReference type="Proteomes" id="UP001528411"/>
    </source>
</evidence>
<keyword evidence="2" id="KW-0472">Membrane</keyword>
<dbReference type="Proteomes" id="UP001528411">
    <property type="component" value="Unassembled WGS sequence"/>
</dbReference>
<reference evidence="3 4" key="1">
    <citation type="submission" date="2023-01" db="EMBL/GenBank/DDBJ databases">
        <title>Psychrosphaera sp. nov., isolated from marine algae.</title>
        <authorList>
            <person name="Bayburt H."/>
            <person name="Choi B.J."/>
            <person name="Kim J.M."/>
            <person name="Choi D.G."/>
            <person name="Jeon C.O."/>
        </authorList>
    </citation>
    <scope>NUCLEOTIDE SEQUENCE [LARGE SCALE GENOMIC DNA]</scope>
    <source>
        <strain evidence="3 4">G1-22</strain>
    </source>
</reference>
<gene>
    <name evidence="3" type="ORF">PN838_06715</name>
</gene>
<proteinExistence type="predicted"/>
<accession>A0ABT5FBH9</accession>
<feature type="transmembrane region" description="Helical" evidence="2">
    <location>
        <begin position="6"/>
        <end position="24"/>
    </location>
</feature>
<dbReference type="RefSeq" id="WP_272180103.1">
    <property type="nucleotide sequence ID" value="NZ_JAQOMS010000002.1"/>
</dbReference>
<protein>
    <submittedName>
        <fullName evidence="3">Uncharacterized protein</fullName>
    </submittedName>
</protein>
<keyword evidence="4" id="KW-1185">Reference proteome</keyword>
<dbReference type="EMBL" id="JAQOMS010000002">
    <property type="protein sequence ID" value="MDC2888499.1"/>
    <property type="molecule type" value="Genomic_DNA"/>
</dbReference>